<dbReference type="FunFam" id="3.30.50.10:FF:000032">
    <property type="entry name" value="Transcription factor GATA-3"/>
    <property type="match status" value="1"/>
</dbReference>
<feature type="region of interest" description="Disordered" evidence="30">
    <location>
        <begin position="410"/>
        <end position="452"/>
    </location>
</feature>
<feature type="compositionally biased region" description="Basic residues" evidence="30">
    <location>
        <begin position="317"/>
        <end position="326"/>
    </location>
</feature>
<evidence type="ECO:0000259" key="32">
    <source>
        <dbReference type="PROSITE" id="PS51068"/>
    </source>
</evidence>
<dbReference type="Gene3D" id="3.30.50.10">
    <property type="entry name" value="Erythroid Transcription Factor GATA-1, subunit A"/>
    <property type="match status" value="2"/>
</dbReference>
<feature type="compositionally biased region" description="Low complexity" evidence="30">
    <location>
        <begin position="343"/>
        <end position="357"/>
    </location>
</feature>
<evidence type="ECO:0000256" key="29">
    <source>
        <dbReference type="PROSITE-ProRule" id="PRU00094"/>
    </source>
</evidence>
<dbReference type="GO" id="GO:0008270">
    <property type="term" value="F:zinc ion binding"/>
    <property type="evidence" value="ECO:0007669"/>
    <property type="project" value="UniProtKB-KW"/>
</dbReference>
<comment type="subunit">
    <text evidence="23">Binds EP300.</text>
</comment>
<dbReference type="Pfam" id="PF06831">
    <property type="entry name" value="H2TH"/>
    <property type="match status" value="1"/>
</dbReference>
<evidence type="ECO:0000256" key="6">
    <source>
        <dbReference type="ARBA" id="ARBA00022763"/>
    </source>
</evidence>
<accession>A0AA41SQN2</accession>
<evidence type="ECO:0000256" key="25">
    <source>
        <dbReference type="ARBA" id="ARBA00076845"/>
    </source>
</evidence>
<dbReference type="InterPro" id="IPR000679">
    <property type="entry name" value="Znf_GATA"/>
</dbReference>
<keyword evidence="16" id="KW-0456">Lyase</keyword>
<evidence type="ECO:0000256" key="1">
    <source>
        <dbReference type="ARBA" id="ARBA00004123"/>
    </source>
</evidence>
<dbReference type="GO" id="GO:0048513">
    <property type="term" value="P:animal organ development"/>
    <property type="evidence" value="ECO:0007669"/>
    <property type="project" value="UniProtKB-ARBA"/>
</dbReference>
<keyword evidence="12" id="KW-0238">DNA-binding</keyword>
<dbReference type="SMART" id="SM00401">
    <property type="entry name" value="ZnF_GATA"/>
    <property type="match status" value="2"/>
</dbReference>
<evidence type="ECO:0000256" key="5">
    <source>
        <dbReference type="ARBA" id="ARBA00022737"/>
    </source>
</evidence>
<reference evidence="33" key="1">
    <citation type="submission" date="2020-03" db="EMBL/GenBank/DDBJ databases">
        <title>Studies in the Genomics of Life Span.</title>
        <authorList>
            <person name="Glass D."/>
        </authorList>
    </citation>
    <scope>NUCLEOTIDE SEQUENCE</scope>
    <source>
        <strain evidence="33">SUZIE</strain>
        <tissue evidence="33">Muscle</tissue>
    </source>
</reference>
<dbReference type="EMBL" id="JAATJV010135800">
    <property type="protein sequence ID" value="MBZ3869385.1"/>
    <property type="molecule type" value="Genomic_DNA"/>
</dbReference>
<organism evidence="33 34">
    <name type="scientific">Sciurus carolinensis</name>
    <name type="common">Eastern gray squirrel</name>
    <dbReference type="NCBI Taxonomy" id="30640"/>
    <lineage>
        <taxon>Eukaryota</taxon>
        <taxon>Metazoa</taxon>
        <taxon>Chordata</taxon>
        <taxon>Craniata</taxon>
        <taxon>Vertebrata</taxon>
        <taxon>Euteleostomi</taxon>
        <taxon>Mammalia</taxon>
        <taxon>Eutheria</taxon>
        <taxon>Euarchontoglires</taxon>
        <taxon>Glires</taxon>
        <taxon>Rodentia</taxon>
        <taxon>Sciuromorpha</taxon>
        <taxon>Sciuridae</taxon>
        <taxon>Sciurinae</taxon>
        <taxon>Sciurini</taxon>
        <taxon>Sciurus</taxon>
    </lineage>
</organism>
<evidence type="ECO:0000256" key="2">
    <source>
        <dbReference type="ARBA" id="ARBA00012720"/>
    </source>
</evidence>
<dbReference type="GO" id="GO:0005634">
    <property type="term" value="C:nucleus"/>
    <property type="evidence" value="ECO:0007669"/>
    <property type="project" value="UniProtKB-SubCell"/>
</dbReference>
<feature type="compositionally biased region" description="Basic and acidic residues" evidence="30">
    <location>
        <begin position="544"/>
        <end position="553"/>
    </location>
</feature>
<feature type="region of interest" description="Disordered" evidence="30">
    <location>
        <begin position="314"/>
        <end position="378"/>
    </location>
</feature>
<dbReference type="InterPro" id="IPR010979">
    <property type="entry name" value="Ribosomal_uS13-like_H2TH"/>
</dbReference>
<dbReference type="GO" id="GO:0019104">
    <property type="term" value="F:DNA N-glycosylase activity"/>
    <property type="evidence" value="ECO:0007669"/>
    <property type="project" value="InterPro"/>
</dbReference>
<dbReference type="PANTHER" id="PTHR10071">
    <property type="entry name" value="TRANSCRIPTION FACTOR GATA FAMILY MEMBER"/>
    <property type="match status" value="1"/>
</dbReference>
<keyword evidence="34" id="KW-1185">Reference proteome</keyword>
<feature type="compositionally biased region" description="Low complexity" evidence="30">
    <location>
        <begin position="72"/>
        <end position="85"/>
    </location>
</feature>
<keyword evidence="4" id="KW-0479">Metal-binding</keyword>
<dbReference type="FunFam" id="1.10.8.50:FF:000010">
    <property type="entry name" value="endonuclease 8-like 2"/>
    <property type="match status" value="1"/>
</dbReference>
<evidence type="ECO:0000256" key="4">
    <source>
        <dbReference type="ARBA" id="ARBA00022723"/>
    </source>
</evidence>
<keyword evidence="17" id="KW-0539">Nucleus</keyword>
<keyword evidence="5" id="KW-0677">Repeat</keyword>
<dbReference type="InterPro" id="IPR012319">
    <property type="entry name" value="FPG_cat"/>
</dbReference>
<feature type="compositionally biased region" description="Low complexity" evidence="30">
    <location>
        <begin position="437"/>
        <end position="446"/>
    </location>
</feature>
<keyword evidence="9" id="KW-0862">Zinc</keyword>
<evidence type="ECO:0000256" key="21">
    <source>
        <dbReference type="ARBA" id="ARBA00041505"/>
    </source>
</evidence>
<evidence type="ECO:0000256" key="22">
    <source>
        <dbReference type="ARBA" id="ARBA00056755"/>
    </source>
</evidence>
<evidence type="ECO:0000256" key="18">
    <source>
        <dbReference type="ARBA" id="ARBA00023268"/>
    </source>
</evidence>
<dbReference type="InterPro" id="IPR013088">
    <property type="entry name" value="Znf_NHR/GATA"/>
</dbReference>
<dbReference type="GO" id="GO:0003684">
    <property type="term" value="F:damaged DNA binding"/>
    <property type="evidence" value="ECO:0007669"/>
    <property type="project" value="InterPro"/>
</dbReference>
<dbReference type="GO" id="GO:0045944">
    <property type="term" value="P:positive regulation of transcription by RNA polymerase II"/>
    <property type="evidence" value="ECO:0007669"/>
    <property type="project" value="TreeGrafter"/>
</dbReference>
<keyword evidence="10" id="KW-0007">Acetylation</keyword>
<evidence type="ECO:0000313" key="34">
    <source>
        <dbReference type="Proteomes" id="UP001166674"/>
    </source>
</evidence>
<evidence type="ECO:0000256" key="17">
    <source>
        <dbReference type="ARBA" id="ARBA00023242"/>
    </source>
</evidence>
<sequence>MYPSLAMAANHGPPPGAYEAGGPGAFMHGAGTASSPVYVPTPRVPSSVLGLSYLQGGGGGAATGAASGGSSGAAPSGAAPGTQQGSPGWSQAGAEGAAYTPPPVSPRFSFPGTTGSLAAAAAAAAREAAAYSSGGGAAGAGLAGREQYGRAGFAGSYSSPYPAYMADVGASWAAAAAASAGPFDSPVLHSLPGRANPAARHPNLVDMFDDFSEGRECVNCGAMSTPLWRRDGTGHYLCNACGLYHKMNGINRPLIKPQRRLSASRRVGLSCANCQTTTTTLWRRNAEGEPVCNACGLYMKLHGVPRPLAMRKEGIQTRKRKPKNLNKSKTAAGPAGGESLPPTSSASSSSSSTTTSSDEMRPIKTEPGLSSHYGHSSSMSQTFSVSAVSGHGPSIHPVLSALKLSPQGYASPYRAPRPPGAENAEHHAHPGAALHVPGPGSSPPSSKETEGLDLRVSEVRPVKGPPTQTGMPEGPSVRKFHHLVSPFVGQQVVKTGGSSKKLCPTTLHSLWLQDTQVHGKKLFLRFDPDEEMGPPASNPLPEPLQKEAQKEEAVAPEPALGPNRQKTSDEPSQPTELEPHGLDVPESLWGESPATGAQRWLQVSFGLFGSVWVNEFSRAKKANKRGDWRDPVPRLVLHFGGGGFLAFYNCQMCWSPSPVVKPTCDILSEKFHRGQALEALGQAQPVCYTLLDQRYFSGLGNIIKNEALYRAGIHPLSLGSLLSASCLEALVDHVVEFSTDWLRGKFQGMPQHTQIYRKDQCPAGHQVLKEALGHPGGFQRLTWWCPQCQPRLPPEEPQQLQHP</sequence>
<evidence type="ECO:0000256" key="11">
    <source>
        <dbReference type="ARBA" id="ARBA00023015"/>
    </source>
</evidence>
<gene>
    <name evidence="33" type="ORF">SUZIE_102675</name>
</gene>
<evidence type="ECO:0000256" key="8">
    <source>
        <dbReference type="ARBA" id="ARBA00022801"/>
    </source>
</evidence>
<dbReference type="Proteomes" id="UP001166674">
    <property type="component" value="Unassembled WGS sequence"/>
</dbReference>
<evidence type="ECO:0000256" key="7">
    <source>
        <dbReference type="ARBA" id="ARBA00022771"/>
    </source>
</evidence>
<dbReference type="CDD" id="cd00202">
    <property type="entry name" value="ZnF_GATA"/>
    <property type="match status" value="2"/>
</dbReference>
<dbReference type="InterPro" id="IPR039355">
    <property type="entry name" value="Transcription_factor_GATA"/>
</dbReference>
<dbReference type="InterPro" id="IPR015886">
    <property type="entry name" value="H2TH_FPG"/>
</dbReference>
<dbReference type="SUPFAM" id="SSF46946">
    <property type="entry name" value="S13-like H2TH domain"/>
    <property type="match status" value="1"/>
</dbReference>
<feature type="domain" description="GATA-type" evidence="31">
    <location>
        <begin position="265"/>
        <end position="318"/>
    </location>
</feature>
<keyword evidence="7 29" id="KW-0863">Zinc-finger</keyword>
<dbReference type="FunFam" id="3.30.50.10:FF:000001">
    <property type="entry name" value="GATA transcription factor (GATAd)"/>
    <property type="match status" value="1"/>
</dbReference>
<dbReference type="InterPro" id="IPR008013">
    <property type="entry name" value="GATA_N"/>
</dbReference>
<evidence type="ECO:0000256" key="20">
    <source>
        <dbReference type="ARBA" id="ARBA00039930"/>
    </source>
</evidence>
<evidence type="ECO:0000256" key="24">
    <source>
        <dbReference type="ARBA" id="ARBA00073167"/>
    </source>
</evidence>
<keyword evidence="13" id="KW-0010">Activator</keyword>
<evidence type="ECO:0000256" key="15">
    <source>
        <dbReference type="ARBA" id="ARBA00023204"/>
    </source>
</evidence>
<evidence type="ECO:0000256" key="27">
    <source>
        <dbReference type="ARBA" id="ARBA00082923"/>
    </source>
</evidence>
<evidence type="ECO:0000256" key="23">
    <source>
        <dbReference type="ARBA" id="ARBA00062783"/>
    </source>
</evidence>
<evidence type="ECO:0000256" key="28">
    <source>
        <dbReference type="ARBA" id="ARBA00083340"/>
    </source>
</evidence>
<name>A0AA41SQN2_SCICA</name>
<evidence type="ECO:0000256" key="16">
    <source>
        <dbReference type="ARBA" id="ARBA00023239"/>
    </source>
</evidence>
<dbReference type="SMART" id="SM01232">
    <property type="entry name" value="H2TH"/>
    <property type="match status" value="1"/>
</dbReference>
<dbReference type="Pfam" id="PF05349">
    <property type="entry name" value="GATA-N"/>
    <property type="match status" value="1"/>
</dbReference>
<dbReference type="GO" id="GO:0140078">
    <property type="term" value="F:class I DNA-(apurinic or apyrimidinic site) endonuclease activity"/>
    <property type="evidence" value="ECO:0007669"/>
    <property type="project" value="UniProtKB-EC"/>
</dbReference>
<dbReference type="Pfam" id="PF00320">
    <property type="entry name" value="GATA"/>
    <property type="match status" value="2"/>
</dbReference>
<feature type="compositionally biased region" description="Gly residues" evidence="30">
    <location>
        <begin position="62"/>
        <end position="71"/>
    </location>
</feature>
<evidence type="ECO:0000256" key="30">
    <source>
        <dbReference type="SAM" id="MobiDB-lite"/>
    </source>
</evidence>
<keyword evidence="11" id="KW-0805">Transcription regulation</keyword>
<comment type="caution">
    <text evidence="33">The sequence shown here is derived from an EMBL/GenBank/DDBJ whole genome shotgun (WGS) entry which is preliminary data.</text>
</comment>
<feature type="region of interest" description="Disordered" evidence="30">
    <location>
        <begin position="527"/>
        <end position="589"/>
    </location>
</feature>
<dbReference type="PROSITE" id="PS51068">
    <property type="entry name" value="FPG_CAT"/>
    <property type="match status" value="1"/>
</dbReference>
<feature type="region of interest" description="Disordered" evidence="30">
    <location>
        <begin position="62"/>
        <end position="107"/>
    </location>
</feature>
<keyword evidence="19" id="KW-0326">Glycosidase</keyword>
<evidence type="ECO:0000256" key="26">
    <source>
        <dbReference type="ARBA" id="ARBA00081875"/>
    </source>
</evidence>
<comment type="function">
    <text evidence="22">Involved in base excision repair of DNA damaged by oxidation or by mutagenic agents. Has DNA glycosylase activity towards 5-hydroxyuracil and other oxidized derivatives of cytosine with a preference for mismatched double-stranded DNA (DNA bubbles). Has low or no DNA glycosylase activity towards thymine glycol, 2-hydroxyadenine, hypoxanthine and 8-oxoguanine. Has AP (apurinic/apyrimidinic) lyase activity and introduces nicks in the DNA strand. Cleaves the DNA backbone by beta-delta elimination to generate a single-strand break at the site of the removed base with both 3'- and 5'-phosphates.</text>
</comment>
<evidence type="ECO:0000256" key="14">
    <source>
        <dbReference type="ARBA" id="ARBA00023163"/>
    </source>
</evidence>
<feature type="domain" description="GATA-type" evidence="31">
    <location>
        <begin position="211"/>
        <end position="265"/>
    </location>
</feature>
<keyword evidence="8" id="KW-0378">Hydrolase</keyword>
<evidence type="ECO:0000313" key="33">
    <source>
        <dbReference type="EMBL" id="MBZ3869385.1"/>
    </source>
</evidence>
<keyword evidence="6" id="KW-0227">DNA damage</keyword>
<dbReference type="AlphaFoldDB" id="A0AA41SQN2"/>
<protein>
    <recommendedName>
        <fullName evidence="24">Endonuclease 8-like 2</fullName>
        <ecNumber evidence="2">4.2.99.18</ecNumber>
    </recommendedName>
    <alternativeName>
        <fullName evidence="26">DNA glycosylase/AP lyase Neil2</fullName>
    </alternativeName>
    <alternativeName>
        <fullName evidence="25">DNA-(apurinic or apyrimidinic site) lyase Neil2</fullName>
    </alternativeName>
    <alternativeName>
        <fullName evidence="28">Endonuclease VIII-like 2</fullName>
    </alternativeName>
    <alternativeName>
        <fullName evidence="21">GATA-binding factor 4</fullName>
    </alternativeName>
    <alternativeName>
        <fullName evidence="27">Nei-like protein 2</fullName>
    </alternativeName>
    <alternativeName>
        <fullName evidence="20">Transcription factor GATA-4</fullName>
    </alternativeName>
</protein>
<dbReference type="PROSITE" id="PS50114">
    <property type="entry name" value="GATA_ZN_FINGER_2"/>
    <property type="match status" value="2"/>
</dbReference>
<evidence type="ECO:0000256" key="10">
    <source>
        <dbReference type="ARBA" id="ARBA00022990"/>
    </source>
</evidence>
<keyword evidence="15" id="KW-0234">DNA repair</keyword>
<dbReference type="Gene3D" id="1.10.8.50">
    <property type="match status" value="1"/>
</dbReference>
<evidence type="ECO:0000256" key="13">
    <source>
        <dbReference type="ARBA" id="ARBA00023159"/>
    </source>
</evidence>
<dbReference type="PANTHER" id="PTHR10071:SF154">
    <property type="entry name" value="TRANSCRIPTION FACTOR GATA-4"/>
    <property type="match status" value="1"/>
</dbReference>
<dbReference type="GO" id="GO:0000122">
    <property type="term" value="P:negative regulation of transcription by RNA polymerase II"/>
    <property type="evidence" value="ECO:0007669"/>
    <property type="project" value="TreeGrafter"/>
</dbReference>
<dbReference type="EC" id="4.2.99.18" evidence="2"/>
<keyword evidence="18" id="KW-0511">Multifunctional enzyme</keyword>
<evidence type="ECO:0000259" key="31">
    <source>
        <dbReference type="PROSITE" id="PS50114"/>
    </source>
</evidence>
<dbReference type="CDD" id="cd08968">
    <property type="entry name" value="MeNeil2_N"/>
    <property type="match status" value="1"/>
</dbReference>
<dbReference type="GO" id="GO:0006284">
    <property type="term" value="P:base-excision repair"/>
    <property type="evidence" value="ECO:0007669"/>
    <property type="project" value="InterPro"/>
</dbReference>
<dbReference type="PROSITE" id="PS00344">
    <property type="entry name" value="GATA_ZN_FINGER_1"/>
    <property type="match status" value="2"/>
</dbReference>
<dbReference type="PRINTS" id="PR00619">
    <property type="entry name" value="GATAZNFINGER"/>
</dbReference>
<dbReference type="GO" id="GO:0000978">
    <property type="term" value="F:RNA polymerase II cis-regulatory region sequence-specific DNA binding"/>
    <property type="evidence" value="ECO:0007669"/>
    <property type="project" value="TreeGrafter"/>
</dbReference>
<proteinExistence type="predicted"/>
<comment type="subcellular location">
    <subcellularLocation>
        <location evidence="1">Nucleus</location>
    </subcellularLocation>
</comment>
<evidence type="ECO:0000256" key="19">
    <source>
        <dbReference type="ARBA" id="ARBA00023295"/>
    </source>
</evidence>
<keyword evidence="14" id="KW-0804">Transcription</keyword>
<feature type="domain" description="Formamidopyrimidine-DNA glycosylase catalytic" evidence="32">
    <location>
        <begin position="472"/>
        <end position="654"/>
    </location>
</feature>
<dbReference type="GO" id="GO:0045165">
    <property type="term" value="P:cell fate commitment"/>
    <property type="evidence" value="ECO:0007669"/>
    <property type="project" value="TreeGrafter"/>
</dbReference>
<evidence type="ECO:0000256" key="9">
    <source>
        <dbReference type="ARBA" id="ARBA00022833"/>
    </source>
</evidence>
<keyword evidence="3" id="KW-0597">Phosphoprotein</keyword>
<dbReference type="SUPFAM" id="SSF57716">
    <property type="entry name" value="Glucocorticoid receptor-like (DNA-binding domain)"/>
    <property type="match status" value="2"/>
</dbReference>
<dbReference type="GO" id="GO:0000981">
    <property type="term" value="F:DNA-binding transcription factor activity, RNA polymerase II-specific"/>
    <property type="evidence" value="ECO:0007669"/>
    <property type="project" value="TreeGrafter"/>
</dbReference>
<evidence type="ECO:0000256" key="3">
    <source>
        <dbReference type="ARBA" id="ARBA00022553"/>
    </source>
</evidence>
<evidence type="ECO:0000256" key="12">
    <source>
        <dbReference type="ARBA" id="ARBA00023125"/>
    </source>
</evidence>